<feature type="transmembrane region" description="Helical" evidence="6">
    <location>
        <begin position="42"/>
        <end position="59"/>
    </location>
</feature>
<dbReference type="EMBL" id="CP063056">
    <property type="protein sequence ID" value="QPB42920.1"/>
    <property type="molecule type" value="Genomic_DNA"/>
</dbReference>
<comment type="subcellular location">
    <subcellularLocation>
        <location evidence="1">Membrane</location>
        <topology evidence="1">Multi-pass membrane protein</topology>
    </subcellularLocation>
</comment>
<evidence type="ECO:0000256" key="3">
    <source>
        <dbReference type="ARBA" id="ARBA00022692"/>
    </source>
</evidence>
<dbReference type="InterPro" id="IPR006696">
    <property type="entry name" value="DUF423"/>
</dbReference>
<keyword evidence="3 6" id="KW-0812">Transmembrane</keyword>
<keyword evidence="4 6" id="KW-1133">Transmembrane helix</keyword>
<proteinExistence type="inferred from homology"/>
<protein>
    <submittedName>
        <fullName evidence="7">DUF423 domain-containing protein</fullName>
    </submittedName>
</protein>
<reference evidence="7 8" key="1">
    <citation type="submission" date="2020-10" db="EMBL/GenBank/DDBJ databases">
        <title>Genome Sequencing of Rodentibacter spp. strain DSM111151.</title>
        <authorList>
            <person name="Benga L."/>
            <person name="Lautwein T."/>
        </authorList>
    </citation>
    <scope>NUCLEOTIDE SEQUENCE [LARGE SCALE GENOMIC DNA]</scope>
    <source>
        <strain evidence="7 8">DSM 111151</strain>
    </source>
</reference>
<dbReference type="RefSeq" id="WP_194812497.1">
    <property type="nucleotide sequence ID" value="NZ_CP063056.1"/>
</dbReference>
<sequence length="129" mass="14012">MKNKWLSVASLSGFLCVGIGAFAAHRLGQILEPKALAWIDTAIKYQMFHTLAIMGIGIVQITREQFTLNNALNFAACSWAFGMLLFCGSLYSLALGAGKLMVWLTPIGGVLFLIGWLCLAYGSFKCKSV</sequence>
<evidence type="ECO:0000256" key="1">
    <source>
        <dbReference type="ARBA" id="ARBA00004141"/>
    </source>
</evidence>
<gene>
    <name evidence="7" type="ORF">IHV77_02000</name>
</gene>
<evidence type="ECO:0000256" key="5">
    <source>
        <dbReference type="ARBA" id="ARBA00023136"/>
    </source>
</evidence>
<comment type="similarity">
    <text evidence="2">Belongs to the UPF0382 family.</text>
</comment>
<evidence type="ECO:0000256" key="4">
    <source>
        <dbReference type="ARBA" id="ARBA00022989"/>
    </source>
</evidence>
<name>A0ABX6UXT5_9PAST</name>
<evidence type="ECO:0000256" key="2">
    <source>
        <dbReference type="ARBA" id="ARBA00009694"/>
    </source>
</evidence>
<accession>A0ABX6UXT5</accession>
<dbReference type="Proteomes" id="UP000663069">
    <property type="component" value="Chromosome"/>
</dbReference>
<evidence type="ECO:0000313" key="8">
    <source>
        <dbReference type="Proteomes" id="UP000663069"/>
    </source>
</evidence>
<feature type="transmembrane region" description="Helical" evidence="6">
    <location>
        <begin position="100"/>
        <end position="124"/>
    </location>
</feature>
<dbReference type="PANTHER" id="PTHR43461:SF1">
    <property type="entry name" value="TRANSMEMBRANE PROTEIN 256"/>
    <property type="match status" value="1"/>
</dbReference>
<keyword evidence="5 6" id="KW-0472">Membrane</keyword>
<organism evidence="7 8">
    <name type="scientific">Rodentibacter haemolyticus</name>
    <dbReference type="NCBI Taxonomy" id="2778911"/>
    <lineage>
        <taxon>Bacteria</taxon>
        <taxon>Pseudomonadati</taxon>
        <taxon>Pseudomonadota</taxon>
        <taxon>Gammaproteobacteria</taxon>
        <taxon>Pasteurellales</taxon>
        <taxon>Pasteurellaceae</taxon>
        <taxon>Rodentibacter</taxon>
    </lineage>
</organism>
<dbReference type="Pfam" id="PF04241">
    <property type="entry name" value="DUF423"/>
    <property type="match status" value="1"/>
</dbReference>
<evidence type="ECO:0000313" key="7">
    <source>
        <dbReference type="EMBL" id="QPB42920.1"/>
    </source>
</evidence>
<feature type="transmembrane region" description="Helical" evidence="6">
    <location>
        <begin position="71"/>
        <end position="94"/>
    </location>
</feature>
<dbReference type="PANTHER" id="PTHR43461">
    <property type="entry name" value="TRANSMEMBRANE PROTEIN 256"/>
    <property type="match status" value="1"/>
</dbReference>
<keyword evidence="8" id="KW-1185">Reference proteome</keyword>
<evidence type="ECO:0000256" key="6">
    <source>
        <dbReference type="SAM" id="Phobius"/>
    </source>
</evidence>